<dbReference type="RefSeq" id="XP_024939663.1">
    <property type="nucleotide sequence ID" value="XM_025083895.1"/>
</dbReference>
<feature type="transmembrane region" description="Helical" evidence="12">
    <location>
        <begin position="376"/>
        <end position="400"/>
    </location>
</feature>
<dbReference type="GeneID" id="107266592"/>
<feature type="compositionally biased region" description="Basic and acidic residues" evidence="11">
    <location>
        <begin position="12"/>
        <end position="25"/>
    </location>
</feature>
<dbReference type="GO" id="GO:0008203">
    <property type="term" value="P:cholesterol metabolic process"/>
    <property type="evidence" value="ECO:0007669"/>
    <property type="project" value="TreeGrafter"/>
</dbReference>
<feature type="region of interest" description="Disordered" evidence="11">
    <location>
        <begin position="1"/>
        <end position="46"/>
    </location>
</feature>
<comment type="subcellular location">
    <subcellularLocation>
        <location evidence="1 9">Endoplasmic reticulum membrane</location>
        <topology evidence="1 9">Multi-pass membrane protein</topology>
    </subcellularLocation>
</comment>
<evidence type="ECO:0000256" key="11">
    <source>
        <dbReference type="SAM" id="MobiDB-lite"/>
    </source>
</evidence>
<keyword evidence="7 9" id="KW-0472">Membrane</keyword>
<dbReference type="PANTHER" id="PTHR10408">
    <property type="entry name" value="STEROL O-ACYLTRANSFERASE"/>
    <property type="match status" value="1"/>
</dbReference>
<evidence type="ECO:0000256" key="4">
    <source>
        <dbReference type="ARBA" id="ARBA00022692"/>
    </source>
</evidence>
<evidence type="ECO:0000256" key="6">
    <source>
        <dbReference type="ARBA" id="ARBA00022989"/>
    </source>
</evidence>
<dbReference type="GO" id="GO:0008374">
    <property type="term" value="F:O-acyltransferase activity"/>
    <property type="evidence" value="ECO:0007669"/>
    <property type="project" value="InterPro"/>
</dbReference>
<keyword evidence="3 9" id="KW-0808">Transferase</keyword>
<dbReference type="AlphaFoldDB" id="A0AAJ7W053"/>
<comment type="similarity">
    <text evidence="2 9">Belongs to the membrane-bound acyltransferase family. Sterol o-acyltransferase subfamily.</text>
</comment>
<feature type="transmembrane region" description="Helical" evidence="12">
    <location>
        <begin position="485"/>
        <end position="504"/>
    </location>
</feature>
<name>A0AAJ7W053_CEPCN</name>
<gene>
    <name evidence="14" type="primary">LOC107266592</name>
</gene>
<keyword evidence="4 12" id="KW-0812">Transmembrane</keyword>
<evidence type="ECO:0000313" key="13">
    <source>
        <dbReference type="Proteomes" id="UP000694920"/>
    </source>
</evidence>
<dbReference type="GO" id="GO:0005789">
    <property type="term" value="C:endoplasmic reticulum membrane"/>
    <property type="evidence" value="ECO:0007669"/>
    <property type="project" value="UniProtKB-SubCell"/>
</dbReference>
<dbReference type="PIRSF" id="PIRSF000439">
    <property type="entry name" value="Oat_ACAT_DAG_ARE"/>
    <property type="match status" value="1"/>
</dbReference>
<feature type="transmembrane region" description="Helical" evidence="12">
    <location>
        <begin position="185"/>
        <end position="207"/>
    </location>
</feature>
<keyword evidence="5 9" id="KW-0256">Endoplasmic reticulum</keyword>
<feature type="transmembrane region" description="Helical" evidence="12">
    <location>
        <begin position="143"/>
        <end position="165"/>
    </location>
</feature>
<evidence type="ECO:0000313" key="14">
    <source>
        <dbReference type="RefSeq" id="XP_024939663.1"/>
    </source>
</evidence>
<dbReference type="InterPro" id="IPR014371">
    <property type="entry name" value="Oat_ACAT_DAG_ARE"/>
</dbReference>
<evidence type="ECO:0000256" key="1">
    <source>
        <dbReference type="ARBA" id="ARBA00004477"/>
    </source>
</evidence>
<feature type="active site" evidence="10">
    <location>
        <position position="475"/>
    </location>
</feature>
<dbReference type="Proteomes" id="UP000694920">
    <property type="component" value="Unplaced"/>
</dbReference>
<keyword evidence="8 9" id="KW-0012">Acyltransferase</keyword>
<dbReference type="PANTHER" id="PTHR10408:SF8">
    <property type="entry name" value="O-ACYLTRANSFERASE"/>
    <property type="match status" value="1"/>
</dbReference>
<reference evidence="14" key="1">
    <citation type="submission" date="2025-08" db="UniProtKB">
        <authorList>
            <consortium name="RefSeq"/>
        </authorList>
    </citation>
    <scope>IDENTIFICATION</scope>
</reference>
<dbReference type="InterPro" id="IPR004299">
    <property type="entry name" value="MBOAT_fam"/>
</dbReference>
<evidence type="ECO:0000256" key="3">
    <source>
        <dbReference type="ARBA" id="ARBA00022679"/>
    </source>
</evidence>
<feature type="transmembrane region" description="Helical" evidence="12">
    <location>
        <begin position="461"/>
        <end position="479"/>
    </location>
</feature>
<organism evidence="13 14">
    <name type="scientific">Cephus cinctus</name>
    <name type="common">Wheat stem sawfly</name>
    <dbReference type="NCBI Taxonomy" id="211228"/>
    <lineage>
        <taxon>Eukaryota</taxon>
        <taxon>Metazoa</taxon>
        <taxon>Ecdysozoa</taxon>
        <taxon>Arthropoda</taxon>
        <taxon>Hexapoda</taxon>
        <taxon>Insecta</taxon>
        <taxon>Pterygota</taxon>
        <taxon>Neoptera</taxon>
        <taxon>Endopterygota</taxon>
        <taxon>Hymenoptera</taxon>
        <taxon>Cephoidea</taxon>
        <taxon>Cephidae</taxon>
        <taxon>Cephus</taxon>
    </lineage>
</organism>
<evidence type="ECO:0000256" key="7">
    <source>
        <dbReference type="ARBA" id="ARBA00023136"/>
    </source>
</evidence>
<accession>A0AAJ7W053</accession>
<feature type="transmembrane region" description="Helical" evidence="12">
    <location>
        <begin position="516"/>
        <end position="534"/>
    </location>
</feature>
<keyword evidence="13" id="KW-1185">Reference proteome</keyword>
<evidence type="ECO:0000256" key="10">
    <source>
        <dbReference type="PIRSR" id="PIRSR000439-1"/>
    </source>
</evidence>
<feature type="transmembrane region" description="Helical" evidence="12">
    <location>
        <begin position="338"/>
        <end position="356"/>
    </location>
</feature>
<evidence type="ECO:0000256" key="2">
    <source>
        <dbReference type="ARBA" id="ARBA00009010"/>
    </source>
</evidence>
<protein>
    <recommendedName>
        <fullName evidence="9">O-acyltransferase</fullName>
    </recommendedName>
</protein>
<dbReference type="KEGG" id="ccin:107266592"/>
<keyword evidence="6 12" id="KW-1133">Transmembrane helix</keyword>
<evidence type="ECO:0000256" key="12">
    <source>
        <dbReference type="SAM" id="Phobius"/>
    </source>
</evidence>
<proteinExistence type="inferred from homology"/>
<evidence type="ECO:0000256" key="8">
    <source>
        <dbReference type="ARBA" id="ARBA00023315"/>
    </source>
</evidence>
<evidence type="ECO:0000256" key="9">
    <source>
        <dbReference type="PIRNR" id="PIRNR000439"/>
    </source>
</evidence>
<sequence>MHRRRGRTSPSVEREEVEKNLRYLEENEEQEGNNQKDDNNDEEEDEDVLRAMTVEGIRDRMQQMRQDVLEQVNEQWNEMLSDVLQRLEANVSGSGSGNKIFEDTDKYVDRRKSQKEGILSDKRFQPRNSLLTDLFKIKHFRTIYNIFVVILIILFINTAVCDIVDTGSTHLGVRTIMLGFGKFPTVINIWLLMKGSTFALYIIFSFWASQRSTLPAKTLPRKILDYGCLALFILYQAAFIALPVKAILAEDLPPVSSLVVLMEQVRLLMKTHAFVRSTAPKMMLEESQKLQKTQKSQVDISGSSKCPGFSKFLYFMFAPTLVYRDSYPRTQQINWRKVIWNYTEVVLVVFYVAFVFERFLVPDFRQFGEHPLEPRALILSIFSTMMPGILVFLCGFYCLLHSWMNGSAELLRFADRMFYKDWWNSTSYDAYYRTWNVVVHDWLYTYIYKDMYEIVTPRNKVLSTFTVFAVSAIFHEYILAFAFRFFYPVMLLMFGGIGLVLVFLTRKHDKAGGNIFVWLTLCIGSGVLLSLYSMEYYARINCPPYQDSFLDLFLPRSWTCHRL</sequence>
<evidence type="ECO:0000256" key="5">
    <source>
        <dbReference type="ARBA" id="ARBA00022824"/>
    </source>
</evidence>
<dbReference type="Pfam" id="PF03062">
    <property type="entry name" value="MBOAT"/>
    <property type="match status" value="1"/>
</dbReference>